<evidence type="ECO:0000256" key="4">
    <source>
        <dbReference type="ARBA" id="ARBA00022692"/>
    </source>
</evidence>
<evidence type="ECO:0000259" key="8">
    <source>
        <dbReference type="Pfam" id="PF02470"/>
    </source>
</evidence>
<dbReference type="Pfam" id="PF02470">
    <property type="entry name" value="MlaD"/>
    <property type="match status" value="3"/>
</dbReference>
<evidence type="ECO:0000256" key="2">
    <source>
        <dbReference type="ARBA" id="ARBA00022475"/>
    </source>
</evidence>
<evidence type="ECO:0000256" key="5">
    <source>
        <dbReference type="ARBA" id="ARBA00022989"/>
    </source>
</evidence>
<keyword evidence="2" id="KW-1003">Cell membrane</keyword>
<evidence type="ECO:0000256" key="7">
    <source>
        <dbReference type="SAM" id="Phobius"/>
    </source>
</evidence>
<evidence type="ECO:0000313" key="10">
    <source>
        <dbReference type="Proteomes" id="UP000295247"/>
    </source>
</evidence>
<sequence length="555" mass="59407">MSETAERRDGAPALPEAEVRVRGAPSLVWLIPLLALAIGAWLALKTLSEQGPTITVRFPSAAGLQAGKTKVKFKDVEVGQVTAIDVSQDLDSVIVTAELKHGSAHLLNAETRFWVERPRVSASRVSGLETLLSGAFIALDPGSSGASQRDFVGLDEPPLFTTDAPGTRFVLRAATLGSLNIGSPVYYRQIQVGQVVGFGLEDDASAVRIELFIPAPHDALVSAETRFWNASGVDISLSGAGISLDTQSLVSVLLGGVAFDTPDTIAGSGAPAQPLEVFPLYPNREAAHARTYAAKSHYLLLFEGSVRGLSIGAPVMLRGIEIGQVLDIQLQFDPEAEIFRIPVLIEVEPERIALRNAAHAPDHAHMLERLVELGLRAQLKLASLITGQLYVELDIDPEAPAAGLGRYGDYVVIPSRPTPLEALTGKLERILSRLEQVPFEQIGADLGQTLGRVREVVDSGVLSQLGEDLEDTLASLRGLAEQLDGEVAPALRATLEEARATFAHAGAMLDPEAATTREFRTMLRETAEAARAVRDLADYLERHPEALIQGKGGLR</sequence>
<feature type="domain" description="Mce/MlaD" evidence="8">
    <location>
        <begin position="50"/>
        <end position="142"/>
    </location>
</feature>
<evidence type="ECO:0000313" key="9">
    <source>
        <dbReference type="EMBL" id="TCW34843.1"/>
    </source>
</evidence>
<keyword evidence="4 7" id="KW-0812">Transmembrane</keyword>
<dbReference type="AlphaFoldDB" id="A0A4R4A7L0"/>
<dbReference type="PROSITE" id="PS00430">
    <property type="entry name" value="TONB_DEPENDENT_REC_1"/>
    <property type="match status" value="1"/>
</dbReference>
<keyword evidence="5 7" id="KW-1133">Transmembrane helix</keyword>
<dbReference type="RefSeq" id="WP_123141068.1">
    <property type="nucleotide sequence ID" value="NZ_NRRH01000029.1"/>
</dbReference>
<evidence type="ECO:0000256" key="6">
    <source>
        <dbReference type="ARBA" id="ARBA00023136"/>
    </source>
</evidence>
<dbReference type="PANTHER" id="PTHR30462:SF0">
    <property type="entry name" value="INTERMEMBRANE TRANSPORT PROTEIN YEBT"/>
    <property type="match status" value="1"/>
</dbReference>
<evidence type="ECO:0000256" key="1">
    <source>
        <dbReference type="ARBA" id="ARBA00004533"/>
    </source>
</evidence>
<dbReference type="EMBL" id="SMDC01000008">
    <property type="protein sequence ID" value="TCW34843.1"/>
    <property type="molecule type" value="Genomic_DNA"/>
</dbReference>
<feature type="transmembrane region" description="Helical" evidence="7">
    <location>
        <begin position="27"/>
        <end position="44"/>
    </location>
</feature>
<dbReference type="InterPro" id="IPR051800">
    <property type="entry name" value="PqiA-PqiB_transport"/>
</dbReference>
<organism evidence="9 10">
    <name type="scientific">Marichromatium gracile</name>
    <name type="common">Chromatium gracile</name>
    <dbReference type="NCBI Taxonomy" id="1048"/>
    <lineage>
        <taxon>Bacteria</taxon>
        <taxon>Pseudomonadati</taxon>
        <taxon>Pseudomonadota</taxon>
        <taxon>Gammaproteobacteria</taxon>
        <taxon>Chromatiales</taxon>
        <taxon>Chromatiaceae</taxon>
        <taxon>Marichromatium</taxon>
    </lineage>
</organism>
<gene>
    <name evidence="9" type="ORF">EDC29_1083</name>
</gene>
<dbReference type="Proteomes" id="UP000295247">
    <property type="component" value="Unassembled WGS sequence"/>
</dbReference>
<dbReference type="PANTHER" id="PTHR30462">
    <property type="entry name" value="INTERMEMBRANE TRANSPORT PROTEIN PQIB-RELATED"/>
    <property type="match status" value="1"/>
</dbReference>
<feature type="domain" description="Mce/MlaD" evidence="8">
    <location>
        <begin position="166"/>
        <end position="225"/>
    </location>
</feature>
<reference evidence="9 10" key="1">
    <citation type="submission" date="2019-03" db="EMBL/GenBank/DDBJ databases">
        <title>Genomic Encyclopedia of Type Strains, Phase IV (KMG-IV): sequencing the most valuable type-strain genomes for metagenomic binning, comparative biology and taxonomic classification.</title>
        <authorList>
            <person name="Goeker M."/>
        </authorList>
    </citation>
    <scope>NUCLEOTIDE SEQUENCE [LARGE SCALE GENOMIC DNA]</scope>
    <source>
        <strain evidence="9 10">DSM 203</strain>
    </source>
</reference>
<proteinExistence type="predicted"/>
<dbReference type="GO" id="GO:0005886">
    <property type="term" value="C:plasma membrane"/>
    <property type="evidence" value="ECO:0007669"/>
    <property type="project" value="UniProtKB-SubCell"/>
</dbReference>
<keyword evidence="3" id="KW-0997">Cell inner membrane</keyword>
<name>A0A4R4A7L0_MARGR</name>
<evidence type="ECO:0000256" key="3">
    <source>
        <dbReference type="ARBA" id="ARBA00022519"/>
    </source>
</evidence>
<dbReference type="InterPro" id="IPR010916">
    <property type="entry name" value="TonB_box_CS"/>
</dbReference>
<feature type="domain" description="Mce/MlaD" evidence="8">
    <location>
        <begin position="305"/>
        <end position="394"/>
    </location>
</feature>
<keyword evidence="6 7" id="KW-0472">Membrane</keyword>
<dbReference type="InterPro" id="IPR003399">
    <property type="entry name" value="Mce/MlaD"/>
</dbReference>
<comment type="caution">
    <text evidence="9">The sequence shown here is derived from an EMBL/GenBank/DDBJ whole genome shotgun (WGS) entry which is preliminary data.</text>
</comment>
<protein>
    <submittedName>
        <fullName evidence="9">Paraquat-inducible protein B</fullName>
    </submittedName>
</protein>
<comment type="subcellular location">
    <subcellularLocation>
        <location evidence="1">Cell inner membrane</location>
    </subcellularLocation>
</comment>
<accession>A0A4R4A7L0</accession>